<dbReference type="AlphaFoldDB" id="A0AAV7EEG9"/>
<evidence type="ECO:0000256" key="3">
    <source>
        <dbReference type="SAM" id="Coils"/>
    </source>
</evidence>
<keyword evidence="3" id="KW-0175">Coiled coil</keyword>
<dbReference type="PROSITE" id="PS51375">
    <property type="entry name" value="PPR"/>
    <property type="match status" value="4"/>
</dbReference>
<evidence type="ECO:0000256" key="4">
    <source>
        <dbReference type="SAM" id="MobiDB-lite"/>
    </source>
</evidence>
<feature type="compositionally biased region" description="Basic and acidic residues" evidence="4">
    <location>
        <begin position="10"/>
        <end position="23"/>
    </location>
</feature>
<dbReference type="Gene3D" id="1.25.40.10">
    <property type="entry name" value="Tetratricopeptide repeat domain"/>
    <property type="match status" value="4"/>
</dbReference>
<dbReference type="PANTHER" id="PTHR47926">
    <property type="entry name" value="PENTATRICOPEPTIDE REPEAT-CONTAINING PROTEIN"/>
    <property type="match status" value="1"/>
</dbReference>
<reference evidence="5 6" key="1">
    <citation type="submission" date="2021-07" db="EMBL/GenBank/DDBJ databases">
        <title>The Aristolochia fimbriata genome: insights into angiosperm evolution, floral development and chemical biosynthesis.</title>
        <authorList>
            <person name="Jiao Y."/>
        </authorList>
    </citation>
    <scope>NUCLEOTIDE SEQUENCE [LARGE SCALE GENOMIC DNA]</scope>
    <source>
        <strain evidence="5">IBCAS-2021</strain>
        <tissue evidence="5">Leaf</tissue>
    </source>
</reference>
<dbReference type="FunFam" id="1.25.40.10:FF:000090">
    <property type="entry name" value="Pentatricopeptide repeat-containing protein, chloroplastic"/>
    <property type="match status" value="1"/>
</dbReference>
<feature type="repeat" description="PPR" evidence="2">
    <location>
        <begin position="588"/>
        <end position="622"/>
    </location>
</feature>
<feature type="repeat" description="PPR" evidence="2">
    <location>
        <begin position="785"/>
        <end position="819"/>
    </location>
</feature>
<dbReference type="NCBIfam" id="TIGR00756">
    <property type="entry name" value="PPR"/>
    <property type="match status" value="3"/>
</dbReference>
<dbReference type="GO" id="GO:0009451">
    <property type="term" value="P:RNA modification"/>
    <property type="evidence" value="ECO:0007669"/>
    <property type="project" value="InterPro"/>
</dbReference>
<protein>
    <recommendedName>
        <fullName evidence="7">Pentatricopeptide repeat-containing protein</fullName>
    </recommendedName>
</protein>
<comment type="caution">
    <text evidence="5">The sequence shown here is derived from an EMBL/GenBank/DDBJ whole genome shotgun (WGS) entry which is preliminary data.</text>
</comment>
<evidence type="ECO:0008006" key="7">
    <source>
        <dbReference type="Google" id="ProtNLM"/>
    </source>
</evidence>
<feature type="region of interest" description="Disordered" evidence="4">
    <location>
        <begin position="1"/>
        <end position="23"/>
    </location>
</feature>
<evidence type="ECO:0000256" key="1">
    <source>
        <dbReference type="ARBA" id="ARBA00022737"/>
    </source>
</evidence>
<keyword evidence="1" id="KW-0677">Repeat</keyword>
<keyword evidence="6" id="KW-1185">Reference proteome</keyword>
<organism evidence="5 6">
    <name type="scientific">Aristolochia fimbriata</name>
    <name type="common">White veined hardy Dutchman's pipe vine</name>
    <dbReference type="NCBI Taxonomy" id="158543"/>
    <lineage>
        <taxon>Eukaryota</taxon>
        <taxon>Viridiplantae</taxon>
        <taxon>Streptophyta</taxon>
        <taxon>Embryophyta</taxon>
        <taxon>Tracheophyta</taxon>
        <taxon>Spermatophyta</taxon>
        <taxon>Magnoliopsida</taxon>
        <taxon>Magnoliidae</taxon>
        <taxon>Piperales</taxon>
        <taxon>Aristolochiaceae</taxon>
        <taxon>Aristolochia</taxon>
    </lineage>
</organism>
<feature type="coiled-coil region" evidence="3">
    <location>
        <begin position="53"/>
        <end position="80"/>
    </location>
</feature>
<dbReference type="EMBL" id="JAINDJ010000005">
    <property type="protein sequence ID" value="KAG9445623.1"/>
    <property type="molecule type" value="Genomic_DNA"/>
</dbReference>
<dbReference type="Pfam" id="PF13041">
    <property type="entry name" value="PPR_2"/>
    <property type="match status" value="1"/>
</dbReference>
<dbReference type="Proteomes" id="UP000825729">
    <property type="component" value="Unassembled WGS sequence"/>
</dbReference>
<dbReference type="Pfam" id="PF01535">
    <property type="entry name" value="PPR"/>
    <property type="match status" value="6"/>
</dbReference>
<evidence type="ECO:0000256" key="2">
    <source>
        <dbReference type="PROSITE-ProRule" id="PRU00708"/>
    </source>
</evidence>
<dbReference type="SUPFAM" id="SSF53067">
    <property type="entry name" value="Actin-like ATPase domain"/>
    <property type="match status" value="2"/>
</dbReference>
<evidence type="ECO:0000313" key="5">
    <source>
        <dbReference type="EMBL" id="KAG9445623.1"/>
    </source>
</evidence>
<dbReference type="Gene3D" id="3.30.420.40">
    <property type="match status" value="2"/>
</dbReference>
<dbReference type="GO" id="GO:0005524">
    <property type="term" value="F:ATP binding"/>
    <property type="evidence" value="ECO:0007669"/>
    <property type="project" value="InterPro"/>
</dbReference>
<dbReference type="InterPro" id="IPR043129">
    <property type="entry name" value="ATPase_NBD"/>
</dbReference>
<proteinExistence type="predicted"/>
<name>A0AAV7EEG9_ARIFI</name>
<feature type="repeat" description="PPR" evidence="2">
    <location>
        <begin position="684"/>
        <end position="718"/>
    </location>
</feature>
<dbReference type="GO" id="GO:0003723">
    <property type="term" value="F:RNA binding"/>
    <property type="evidence" value="ECO:0007669"/>
    <property type="project" value="InterPro"/>
</dbReference>
<dbReference type="CDD" id="cd24123">
    <property type="entry name" value="ASKHA_NBD_PanK-II_Pank4"/>
    <property type="match status" value="1"/>
</dbReference>
<dbReference type="InterPro" id="IPR002885">
    <property type="entry name" value="PPR_rpt"/>
</dbReference>
<evidence type="ECO:0000313" key="6">
    <source>
        <dbReference type="Proteomes" id="UP000825729"/>
    </source>
</evidence>
<dbReference type="InterPro" id="IPR046960">
    <property type="entry name" value="PPR_At4g14850-like_plant"/>
</dbReference>
<dbReference type="GO" id="GO:0015937">
    <property type="term" value="P:coenzyme A biosynthetic process"/>
    <property type="evidence" value="ECO:0007669"/>
    <property type="project" value="InterPro"/>
</dbReference>
<dbReference type="InterPro" id="IPR004567">
    <property type="entry name" value="Type_II_PanK"/>
</dbReference>
<feature type="repeat" description="PPR" evidence="2">
    <location>
        <begin position="652"/>
        <end position="682"/>
    </location>
</feature>
<sequence>MGGKGPRRRFKEESMGKSGTREIGDRAVVAKAADLKRELRNRLRGIPDGECSVEALEVIVMELKGTLDKITAELKDLKCMSVEETPQLPLSSDLPTDKQEIPLNMISTAEGNGGKDFGNRCKEFGATKTVLRKAYQDSQMIEKKEGSDERNESVDVMRVTNPIQLSSFQLPFDISGATIHGNIEERNPTILLPNQDNNVCRLALDIGGTLTKLVYFSRHEDCSTDVSKHCLAEKLWKSNGKQRYPISGGKLHFVKFETVKLNECLNFISSKQLHIGGRSTHSCQSGDSGDNVVVIKATGGGAHKFADIFQESFGISLDKEEEMDCLVNGANFLLKSIHHEAFTHMEGRKEFVQIDQNNLFPYLLVNIGSGVSMIKVIGEGNFQRVSGIHVGGGTCLALGKLLTKCKSFDELLELSQHGDNKKVDMLVGDIYGMDYSKIGLSKSAIASSFAKSVTENKELSEYRPEDLSSSILLMHSYLIGLIASWVARFYGLKQIYFGGFFIRGHPFIMDSISFAVNFCSKGQVQAMFLRHDGFLGALEANFYFHTVSKLYGMGNRDLKSLSKAMVALSLQGRVEDAREVFDRMIFRDPKAWNSMIKCYVETGKMKEARLLFDGMQCKDTVSWNTMIMAYTTEKKAHLAFKLFLAMPSKYQDIISWTTMIKGFAQTSQIDDSWRLFTHMPMEPNSIAWASIISGFQQSGLAIEALTLFKEMLFAGKEPTSHSLTSALTASAALSARTEGQQLYCQVVKRGFQGTIQVMNAAVSMFIKSGHLGAARILFDEMPERDIITWNSLIVGYGQHGLGSESVALFRQMQNAGFGPDRISFLGVLHACSHCGTVEEARHYFTRMERDFGVTPSAEHYACMVDVFSRAGMLQEAVDMVHQMPFEPTSVFWKSILNGCRIHRDLGVGLYAAKRALDLEPDNASVRLLVTELCEGEAVGRSSVADKARKMMKNVEVRKELGCSWVEIKGRTHLFSARDETHPESDYIYEMLKLLENELRE</sequence>
<dbReference type="Pfam" id="PF03630">
    <property type="entry name" value="Fumble"/>
    <property type="match status" value="1"/>
</dbReference>
<dbReference type="NCBIfam" id="TIGR00555">
    <property type="entry name" value="panK_eukar"/>
    <property type="match status" value="1"/>
</dbReference>
<dbReference type="Gene3D" id="6.10.10.60">
    <property type="match status" value="1"/>
</dbReference>
<dbReference type="InterPro" id="IPR011990">
    <property type="entry name" value="TPR-like_helical_dom_sf"/>
</dbReference>
<gene>
    <name evidence="5" type="ORF">H6P81_011751</name>
</gene>
<accession>A0AAV7EEG9</accession>